<gene>
    <name evidence="2" type="ORF">X777_00641</name>
</gene>
<accession>A0A026X2H3</accession>
<dbReference type="CDD" id="cd09631">
    <property type="entry name" value="DOMON_DOH"/>
    <property type="match status" value="1"/>
</dbReference>
<evidence type="ECO:0000313" key="2">
    <source>
        <dbReference type="EMBL" id="EZA62273.1"/>
    </source>
</evidence>
<proteinExistence type="predicted"/>
<dbReference type="PANTHER" id="PTHR10157">
    <property type="entry name" value="DOPAMINE BETA HYDROXYLASE RELATED"/>
    <property type="match status" value="1"/>
</dbReference>
<reference evidence="2 3" key="1">
    <citation type="journal article" date="2014" name="Curr. Biol.">
        <title>The genome of the clonal raider ant Cerapachys biroi.</title>
        <authorList>
            <person name="Oxley P.R."/>
            <person name="Ji L."/>
            <person name="Fetter-Pruneda I."/>
            <person name="McKenzie S.K."/>
            <person name="Li C."/>
            <person name="Hu H."/>
            <person name="Zhang G."/>
            <person name="Kronauer D.J."/>
        </authorList>
    </citation>
    <scope>NUCLEOTIDE SEQUENCE [LARGE SCALE GENOMIC DNA]</scope>
</reference>
<dbReference type="InterPro" id="IPR045266">
    <property type="entry name" value="DOH_DOMON"/>
</dbReference>
<keyword evidence="3" id="KW-1185">Reference proteome</keyword>
<dbReference type="InterPro" id="IPR000945">
    <property type="entry name" value="DBH-like"/>
</dbReference>
<sequence>EHLDDALCFMALLARDRHVKDASRDPQMDSSQDYRLLLGYENKTHTVLRFSRRYDTCDPRDLKITVGDAIYAARKAQDNFLRSTHKARAREIYTPRLSCTIFAEINAPASPWRRVNAEFI</sequence>
<dbReference type="AlphaFoldDB" id="A0A026X2H3"/>
<dbReference type="GO" id="GO:0042421">
    <property type="term" value="P:norepinephrine biosynthetic process"/>
    <property type="evidence" value="ECO:0007669"/>
    <property type="project" value="TreeGrafter"/>
</dbReference>
<name>A0A026X2H3_OOCBI</name>
<dbReference type="EMBL" id="KK107024">
    <property type="protein sequence ID" value="EZA62273.1"/>
    <property type="molecule type" value="Genomic_DNA"/>
</dbReference>
<dbReference type="PANTHER" id="PTHR10157:SF40">
    <property type="entry name" value="MOXD1 HOMOLOG 2"/>
    <property type="match status" value="1"/>
</dbReference>
<dbReference type="InterPro" id="IPR005018">
    <property type="entry name" value="DOMON_domain"/>
</dbReference>
<dbReference type="GO" id="GO:0042420">
    <property type="term" value="P:dopamine catabolic process"/>
    <property type="evidence" value="ECO:0007669"/>
    <property type="project" value="TreeGrafter"/>
</dbReference>
<dbReference type="Pfam" id="PF03351">
    <property type="entry name" value="DOMON"/>
    <property type="match status" value="1"/>
</dbReference>
<protein>
    <submittedName>
        <fullName evidence="2">MOXD1-like protein</fullName>
    </submittedName>
</protein>
<evidence type="ECO:0000259" key="1">
    <source>
        <dbReference type="Pfam" id="PF03351"/>
    </source>
</evidence>
<evidence type="ECO:0000313" key="3">
    <source>
        <dbReference type="Proteomes" id="UP000053097"/>
    </source>
</evidence>
<feature type="domain" description="DOMON" evidence="1">
    <location>
        <begin position="14"/>
        <end position="71"/>
    </location>
</feature>
<dbReference type="GO" id="GO:0005507">
    <property type="term" value="F:copper ion binding"/>
    <property type="evidence" value="ECO:0007669"/>
    <property type="project" value="TreeGrafter"/>
</dbReference>
<dbReference type="GO" id="GO:0030667">
    <property type="term" value="C:secretory granule membrane"/>
    <property type="evidence" value="ECO:0007669"/>
    <property type="project" value="TreeGrafter"/>
</dbReference>
<dbReference type="GO" id="GO:0006589">
    <property type="term" value="P:octopamine biosynthetic process"/>
    <property type="evidence" value="ECO:0007669"/>
    <property type="project" value="TreeGrafter"/>
</dbReference>
<dbReference type="Proteomes" id="UP000053097">
    <property type="component" value="Unassembled WGS sequence"/>
</dbReference>
<dbReference type="GO" id="GO:0005615">
    <property type="term" value="C:extracellular space"/>
    <property type="evidence" value="ECO:0007669"/>
    <property type="project" value="TreeGrafter"/>
</dbReference>
<dbReference type="OrthoDB" id="19261at2759"/>
<feature type="non-terminal residue" evidence="2">
    <location>
        <position position="1"/>
    </location>
</feature>
<organism evidence="2 3">
    <name type="scientific">Ooceraea biroi</name>
    <name type="common">Clonal raider ant</name>
    <name type="synonym">Cerapachys biroi</name>
    <dbReference type="NCBI Taxonomy" id="2015173"/>
    <lineage>
        <taxon>Eukaryota</taxon>
        <taxon>Metazoa</taxon>
        <taxon>Ecdysozoa</taxon>
        <taxon>Arthropoda</taxon>
        <taxon>Hexapoda</taxon>
        <taxon>Insecta</taxon>
        <taxon>Pterygota</taxon>
        <taxon>Neoptera</taxon>
        <taxon>Endopterygota</taxon>
        <taxon>Hymenoptera</taxon>
        <taxon>Apocrita</taxon>
        <taxon>Aculeata</taxon>
        <taxon>Formicoidea</taxon>
        <taxon>Formicidae</taxon>
        <taxon>Dorylinae</taxon>
        <taxon>Ooceraea</taxon>
    </lineage>
</organism>
<dbReference type="GO" id="GO:0004500">
    <property type="term" value="F:dopamine beta-monooxygenase activity"/>
    <property type="evidence" value="ECO:0007669"/>
    <property type="project" value="InterPro"/>
</dbReference>